<name>A0A7W4YZQ8_9ACTN</name>
<dbReference type="CDD" id="cd00761">
    <property type="entry name" value="Glyco_tranf_GTA_type"/>
    <property type="match status" value="1"/>
</dbReference>
<dbReference type="AlphaFoldDB" id="A0A7W4YZQ8"/>
<evidence type="ECO:0000313" key="3">
    <source>
        <dbReference type="EMBL" id="MBB3041449.1"/>
    </source>
</evidence>
<dbReference type="RefSeq" id="WP_183591348.1">
    <property type="nucleotide sequence ID" value="NZ_JACHWR010000001.1"/>
</dbReference>
<dbReference type="PANTHER" id="PTHR43685">
    <property type="entry name" value="GLYCOSYLTRANSFERASE"/>
    <property type="match status" value="1"/>
</dbReference>
<comment type="caution">
    <text evidence="3">The sequence shown here is derived from an EMBL/GenBank/DDBJ whole genome shotgun (WGS) entry which is preliminary data.</text>
</comment>
<sequence>MTPLVSVVVATYERGLAIAPTLRSIGAQTRTDLEVLVVSDGPPADGLAETVAGFDERFRLLALPERTRSQSGPNNLGREQARGRYVAYLGHDDLWLPEHLDRLLGALDEGFDFAVAGCIYLGPPGAEDELTWVTGLFESGDAEVPREHFFPPSSFAHVRDLPAAVGRWPDPAALRLPVDTAFLLAAADADCRFASTGEVSVVKFASALRYLSYLAPSDAEQLRVERLLADPAARTAYVDERLAEARARGTVMSTRHAAPQQFEVGERLAANEQLRGIAIPAPAALVDSAWIGPGEEWRGFDWHGPEWDDVDRWRWSGPSPRPRLALPWTHPEPVHVRVHLRTDPAVPVTVVEARVDGEPVDHRVGAGPWGRVVELRAPLRAGRASVLELETSPPVRRPGGAPDAPERLVGVALIGIEVETDAAAAAHPDDPTMGRAALAVRGAQLERLELERRSQAVHLARLTEELALTHQHAANLEGVVAAQARSITTLQRQVAQAERKEADRAERRRRRAEAKDAAPGPA</sequence>
<feature type="region of interest" description="Disordered" evidence="1">
    <location>
        <begin position="495"/>
        <end position="522"/>
    </location>
</feature>
<dbReference type="SUPFAM" id="SSF53448">
    <property type="entry name" value="Nucleotide-diphospho-sugar transferases"/>
    <property type="match status" value="1"/>
</dbReference>
<keyword evidence="4" id="KW-1185">Reference proteome</keyword>
<proteinExistence type="predicted"/>
<dbReference type="InterPro" id="IPR050834">
    <property type="entry name" value="Glycosyltransf_2"/>
</dbReference>
<dbReference type="EMBL" id="JACHWR010000001">
    <property type="protein sequence ID" value="MBB3041449.1"/>
    <property type="molecule type" value="Genomic_DNA"/>
</dbReference>
<dbReference type="InterPro" id="IPR029044">
    <property type="entry name" value="Nucleotide-diphossugar_trans"/>
</dbReference>
<dbReference type="Gene3D" id="3.90.550.10">
    <property type="entry name" value="Spore Coat Polysaccharide Biosynthesis Protein SpsA, Chain A"/>
    <property type="match status" value="1"/>
</dbReference>
<evidence type="ECO:0000256" key="1">
    <source>
        <dbReference type="SAM" id="MobiDB-lite"/>
    </source>
</evidence>
<dbReference type="Proteomes" id="UP000589626">
    <property type="component" value="Unassembled WGS sequence"/>
</dbReference>
<protein>
    <recommendedName>
        <fullName evidence="2">Glycosyltransferase 2-like domain-containing protein</fullName>
    </recommendedName>
</protein>
<dbReference type="Pfam" id="PF00535">
    <property type="entry name" value="Glycos_transf_2"/>
    <property type="match status" value="1"/>
</dbReference>
<dbReference type="PANTHER" id="PTHR43685:SF2">
    <property type="entry name" value="GLYCOSYLTRANSFERASE 2-LIKE DOMAIN-CONTAINING PROTEIN"/>
    <property type="match status" value="1"/>
</dbReference>
<organism evidence="3 4">
    <name type="scientific">Nocardioides soli</name>
    <dbReference type="NCBI Taxonomy" id="1036020"/>
    <lineage>
        <taxon>Bacteria</taxon>
        <taxon>Bacillati</taxon>
        <taxon>Actinomycetota</taxon>
        <taxon>Actinomycetes</taxon>
        <taxon>Propionibacteriales</taxon>
        <taxon>Nocardioidaceae</taxon>
        <taxon>Nocardioides</taxon>
    </lineage>
</organism>
<gene>
    <name evidence="3" type="ORF">FHU40_001250</name>
</gene>
<evidence type="ECO:0000259" key="2">
    <source>
        <dbReference type="Pfam" id="PF00535"/>
    </source>
</evidence>
<evidence type="ECO:0000313" key="4">
    <source>
        <dbReference type="Proteomes" id="UP000589626"/>
    </source>
</evidence>
<feature type="compositionally biased region" description="Basic and acidic residues" evidence="1">
    <location>
        <begin position="497"/>
        <end position="506"/>
    </location>
</feature>
<reference evidence="3 4" key="1">
    <citation type="submission" date="2020-08" db="EMBL/GenBank/DDBJ databases">
        <title>Sequencing the genomes of 1000 actinobacteria strains.</title>
        <authorList>
            <person name="Klenk H.-P."/>
        </authorList>
    </citation>
    <scope>NUCLEOTIDE SEQUENCE [LARGE SCALE GENOMIC DNA]</scope>
    <source>
        <strain evidence="3 4">DSM 105498</strain>
    </source>
</reference>
<dbReference type="InterPro" id="IPR001173">
    <property type="entry name" value="Glyco_trans_2-like"/>
</dbReference>
<accession>A0A7W4YZQ8</accession>
<feature type="domain" description="Glycosyltransferase 2-like" evidence="2">
    <location>
        <begin position="6"/>
        <end position="140"/>
    </location>
</feature>